<dbReference type="EMBL" id="JAKRVX010000009">
    <property type="protein sequence ID" value="MCL9818304.1"/>
    <property type="molecule type" value="Genomic_DNA"/>
</dbReference>
<keyword evidence="5" id="KW-1185">Reference proteome</keyword>
<evidence type="ECO:0000256" key="1">
    <source>
        <dbReference type="ARBA" id="ARBA00001936"/>
    </source>
</evidence>
<dbReference type="GO" id="GO:0005737">
    <property type="term" value="C:cytoplasm"/>
    <property type="evidence" value="ECO:0007669"/>
    <property type="project" value="TreeGrafter"/>
</dbReference>
<evidence type="ECO:0000259" key="3">
    <source>
        <dbReference type="PROSITE" id="PS50975"/>
    </source>
</evidence>
<accession>A0AAE3FZQ0</accession>
<evidence type="ECO:0000256" key="2">
    <source>
        <dbReference type="PROSITE-ProRule" id="PRU00409"/>
    </source>
</evidence>
<dbReference type="GO" id="GO:0018169">
    <property type="term" value="F:ribosomal S6-glutamic acid ligase activity"/>
    <property type="evidence" value="ECO:0007669"/>
    <property type="project" value="TreeGrafter"/>
</dbReference>
<dbReference type="GO" id="GO:0005524">
    <property type="term" value="F:ATP binding"/>
    <property type="evidence" value="ECO:0007669"/>
    <property type="project" value="UniProtKB-UniRule"/>
</dbReference>
<dbReference type="InterPro" id="IPR003806">
    <property type="entry name" value="ATP-grasp_PylC-type"/>
</dbReference>
<dbReference type="Proteomes" id="UP001203207">
    <property type="component" value="Unassembled WGS sequence"/>
</dbReference>
<dbReference type="InterPro" id="IPR011761">
    <property type="entry name" value="ATP-grasp"/>
</dbReference>
<name>A0AAE3FZQ0_9EURY</name>
<reference evidence="4" key="1">
    <citation type="journal article" date="2022" name="Syst. Appl. Microbiol.">
        <title>Natronocalculus amylovorans gen. nov., sp. nov., and Natranaeroarchaeum aerophilus sp. nov., dominant culturable amylolytic natronoarchaea from hypersaline soda lakes in southwestern Siberia.</title>
        <authorList>
            <person name="Sorokin D.Y."/>
            <person name="Elcheninov A.G."/>
            <person name="Khizhniak T.V."/>
            <person name="Koenen M."/>
            <person name="Bale N.J."/>
            <person name="Damste J.S.S."/>
            <person name="Kublanov I.V."/>
        </authorList>
    </citation>
    <scope>NUCLEOTIDE SEQUENCE</scope>
    <source>
        <strain evidence="4">AArc-St2</strain>
    </source>
</reference>
<dbReference type="Gene3D" id="3.30.1490.20">
    <property type="entry name" value="ATP-grasp fold, A domain"/>
    <property type="match status" value="1"/>
</dbReference>
<dbReference type="InterPro" id="IPR005479">
    <property type="entry name" value="CPAse_ATP-bd"/>
</dbReference>
<dbReference type="Pfam" id="PF02655">
    <property type="entry name" value="ATP-grasp_3"/>
    <property type="match status" value="1"/>
</dbReference>
<proteinExistence type="predicted"/>
<comment type="caution">
    <text evidence="4">The sequence shown here is derived from an EMBL/GenBank/DDBJ whole genome shotgun (WGS) entry which is preliminary data.</text>
</comment>
<dbReference type="PANTHER" id="PTHR21621:SF0">
    <property type="entry name" value="BETA-CITRYLGLUTAMATE SYNTHASE B-RELATED"/>
    <property type="match status" value="1"/>
</dbReference>
<dbReference type="PANTHER" id="PTHR21621">
    <property type="entry name" value="RIBOSOMAL PROTEIN S6 MODIFICATION PROTEIN"/>
    <property type="match status" value="1"/>
</dbReference>
<sequence>METNKILITDGRTLSCLAFVRKLGREGMDVHVGESFKRNITAYSKFTSESHVYPSAEDDMDGFKTYILKLIQQEQYDFVLPTRDTTTIALAEIQDQLPTDTNMLVDTPEKIQRLNDKHRCAKLAEQVGVPIPTTYYPSETPIEEISSKADFPVLVKPTDASGSRGIQRVETPQELRPTYHSVLHEHGNAIVQEFVDHSGGHFSIGTVFDRKSKPQAVHVYKELLQYPDSGGPAIQAVSSDPEPWVEEMLAILEAINWIGPAHMDVLFDPVDDTYKLLEVNPRIWMSVALSIKSGVDIPNVILNLATGTDTTDPQSYRTDLHYRWVLPNEILWILNGGDRVDRIKKIAFDRKIPVCYGVLSREDPFTIIGTLAQSADFLLDTEKRQLIFDRGW</sequence>
<protein>
    <submittedName>
        <fullName evidence="4">ATP-grasp domain-containing protein</fullName>
    </submittedName>
</protein>
<comment type="cofactor">
    <cofactor evidence="1">
        <name>Mn(2+)</name>
        <dbReference type="ChEBI" id="CHEBI:29035"/>
    </cofactor>
</comment>
<dbReference type="GO" id="GO:0046872">
    <property type="term" value="F:metal ion binding"/>
    <property type="evidence" value="ECO:0007669"/>
    <property type="project" value="InterPro"/>
</dbReference>
<dbReference type="RefSeq" id="WP_250585889.1">
    <property type="nucleotide sequence ID" value="NZ_JAKRVX010000009.1"/>
</dbReference>
<dbReference type="SUPFAM" id="SSF56059">
    <property type="entry name" value="Glutathione synthetase ATP-binding domain-like"/>
    <property type="match status" value="1"/>
</dbReference>
<feature type="domain" description="ATP-grasp" evidence="3">
    <location>
        <begin position="121"/>
        <end position="306"/>
    </location>
</feature>
<dbReference type="AlphaFoldDB" id="A0AAE3FZQ0"/>
<evidence type="ECO:0000313" key="4">
    <source>
        <dbReference type="EMBL" id="MCL9818304.1"/>
    </source>
</evidence>
<evidence type="ECO:0000313" key="5">
    <source>
        <dbReference type="Proteomes" id="UP001203207"/>
    </source>
</evidence>
<keyword evidence="2" id="KW-0067">ATP-binding</keyword>
<gene>
    <name evidence="4" type="ORF">AArcSt2_15285</name>
</gene>
<dbReference type="Gene3D" id="3.40.50.20">
    <property type="match status" value="1"/>
</dbReference>
<keyword evidence="2" id="KW-0547">Nucleotide-binding</keyword>
<dbReference type="Gene3D" id="3.30.470.20">
    <property type="entry name" value="ATP-grasp fold, B domain"/>
    <property type="match status" value="1"/>
</dbReference>
<reference evidence="4" key="2">
    <citation type="submission" date="2022-02" db="EMBL/GenBank/DDBJ databases">
        <authorList>
            <person name="Elcheninov A.G."/>
            <person name="Sorokin D.Y."/>
            <person name="Kublanov I.V."/>
        </authorList>
    </citation>
    <scope>NUCLEOTIDE SEQUENCE</scope>
    <source>
        <strain evidence="4">AArc-St2</strain>
    </source>
</reference>
<dbReference type="PROSITE" id="PS00867">
    <property type="entry name" value="CPSASE_2"/>
    <property type="match status" value="1"/>
</dbReference>
<dbReference type="InterPro" id="IPR013815">
    <property type="entry name" value="ATP_grasp_subdomain_1"/>
</dbReference>
<organism evidence="4 5">
    <name type="scientific">Natronocalculus amylovorans</name>
    <dbReference type="NCBI Taxonomy" id="2917812"/>
    <lineage>
        <taxon>Archaea</taxon>
        <taxon>Methanobacteriati</taxon>
        <taxon>Methanobacteriota</taxon>
        <taxon>Stenosarchaea group</taxon>
        <taxon>Halobacteria</taxon>
        <taxon>Halobacteriales</taxon>
        <taxon>Haloferacaceae</taxon>
        <taxon>Natronocalculus</taxon>
    </lineage>
</organism>
<dbReference type="PROSITE" id="PS50975">
    <property type="entry name" value="ATP_GRASP"/>
    <property type="match status" value="1"/>
</dbReference>
<dbReference type="GO" id="GO:0009432">
    <property type="term" value="P:SOS response"/>
    <property type="evidence" value="ECO:0007669"/>
    <property type="project" value="TreeGrafter"/>
</dbReference>